<dbReference type="Gene3D" id="3.30.420.10">
    <property type="entry name" value="Ribonuclease H-like superfamily/Ribonuclease H"/>
    <property type="match status" value="1"/>
</dbReference>
<dbReference type="AlphaFoldDB" id="A0A4Y2GF45"/>
<evidence type="ECO:0000313" key="2">
    <source>
        <dbReference type="EMBL" id="GBM51345.1"/>
    </source>
</evidence>
<name>A0A4Y2GF45_ARAVE</name>
<dbReference type="Pfam" id="PF00075">
    <property type="entry name" value="RNase_H"/>
    <property type="match status" value="1"/>
</dbReference>
<evidence type="ECO:0000313" key="3">
    <source>
        <dbReference type="Proteomes" id="UP000499080"/>
    </source>
</evidence>
<dbReference type="EMBL" id="BGPR01001333">
    <property type="protein sequence ID" value="GBM51345.1"/>
    <property type="molecule type" value="Genomic_DNA"/>
</dbReference>
<dbReference type="CDD" id="cd09276">
    <property type="entry name" value="Rnase_HI_RT_non_LTR"/>
    <property type="match status" value="1"/>
</dbReference>
<gene>
    <name evidence="2" type="ORF">AVEN_110801_1</name>
</gene>
<dbReference type="PROSITE" id="PS50879">
    <property type="entry name" value="RNASE_H_1"/>
    <property type="match status" value="1"/>
</dbReference>
<evidence type="ECO:0000259" key="1">
    <source>
        <dbReference type="PROSITE" id="PS50879"/>
    </source>
</evidence>
<comment type="caution">
    <text evidence="2">The sequence shown here is derived from an EMBL/GenBank/DDBJ whole genome shotgun (WGS) entry which is preliminary data.</text>
</comment>
<organism evidence="2 3">
    <name type="scientific">Araneus ventricosus</name>
    <name type="common">Orbweaver spider</name>
    <name type="synonym">Epeira ventricosa</name>
    <dbReference type="NCBI Taxonomy" id="182803"/>
    <lineage>
        <taxon>Eukaryota</taxon>
        <taxon>Metazoa</taxon>
        <taxon>Ecdysozoa</taxon>
        <taxon>Arthropoda</taxon>
        <taxon>Chelicerata</taxon>
        <taxon>Arachnida</taxon>
        <taxon>Araneae</taxon>
        <taxon>Araneomorphae</taxon>
        <taxon>Entelegynae</taxon>
        <taxon>Araneoidea</taxon>
        <taxon>Araneidae</taxon>
        <taxon>Araneus</taxon>
    </lineage>
</organism>
<reference evidence="2 3" key="1">
    <citation type="journal article" date="2019" name="Sci. Rep.">
        <title>Orb-weaving spider Araneus ventricosus genome elucidates the spidroin gene catalogue.</title>
        <authorList>
            <person name="Kono N."/>
            <person name="Nakamura H."/>
            <person name="Ohtoshi R."/>
            <person name="Moran D.A.P."/>
            <person name="Shinohara A."/>
            <person name="Yoshida Y."/>
            <person name="Fujiwara M."/>
            <person name="Mori M."/>
            <person name="Tomita M."/>
            <person name="Arakawa K."/>
        </authorList>
    </citation>
    <scope>NUCLEOTIDE SEQUENCE [LARGE SCALE GENOMIC DNA]</scope>
</reference>
<dbReference type="InterPro" id="IPR002156">
    <property type="entry name" value="RNaseH_domain"/>
</dbReference>
<accession>A0A4Y2GF45</accession>
<dbReference type="OrthoDB" id="6515318at2759"/>
<dbReference type="GO" id="GO:0004523">
    <property type="term" value="F:RNA-DNA hybrid ribonuclease activity"/>
    <property type="evidence" value="ECO:0007669"/>
    <property type="project" value="InterPro"/>
</dbReference>
<dbReference type="SUPFAM" id="SSF53098">
    <property type="entry name" value="Ribonuclease H-like"/>
    <property type="match status" value="1"/>
</dbReference>
<dbReference type="InterPro" id="IPR012337">
    <property type="entry name" value="RNaseH-like_sf"/>
</dbReference>
<dbReference type="GO" id="GO:0003676">
    <property type="term" value="F:nucleic acid binding"/>
    <property type="evidence" value="ECO:0007669"/>
    <property type="project" value="InterPro"/>
</dbReference>
<proteinExistence type="predicted"/>
<protein>
    <recommendedName>
        <fullName evidence="1">RNase H type-1 domain-containing protein</fullName>
    </recommendedName>
</protein>
<keyword evidence="3" id="KW-1185">Reference proteome</keyword>
<dbReference type="Proteomes" id="UP000499080">
    <property type="component" value="Unassembled WGS sequence"/>
</dbReference>
<feature type="domain" description="RNase H type-1" evidence="1">
    <location>
        <begin position="1"/>
        <end position="113"/>
    </location>
</feature>
<dbReference type="InterPro" id="IPR036397">
    <property type="entry name" value="RNaseH_sf"/>
</dbReference>
<sequence length="259" mass="29946">MGTGCSYCAFENGSKVLEWKGKLEKFHTVFQAELMRLKEAIIRASQGNEITKIWTDSLSSVMAVLDPHTPHQLVQDIKSLLTQNRHILVRWIKAHAGYRGNEEADTHAKKAITEGVVMKVLNPRCELQQHLQEMFFKKWQNLWDNGNTGRSVHKVLKTVHLKPVFWTREEILFVTGHGPFSSFLNRFHLSDSDSCVFGEGGDPIHYATSCPLTLSWHIRKPSTSLERLWYQRILENPNSRKRIINMIKLIIDNENIMRL</sequence>